<dbReference type="Proteomes" id="UP000271098">
    <property type="component" value="Unassembled WGS sequence"/>
</dbReference>
<dbReference type="EMBL" id="UYRT01093706">
    <property type="protein sequence ID" value="VDN39106.1"/>
    <property type="molecule type" value="Genomic_DNA"/>
</dbReference>
<keyword evidence="2" id="KW-1185">Reference proteome</keyword>
<proteinExistence type="predicted"/>
<evidence type="ECO:0000313" key="2">
    <source>
        <dbReference type="Proteomes" id="UP000271098"/>
    </source>
</evidence>
<evidence type="ECO:0000313" key="1">
    <source>
        <dbReference type="EMBL" id="VDN39106.1"/>
    </source>
</evidence>
<protein>
    <submittedName>
        <fullName evidence="1">Uncharacterized protein</fullName>
    </submittedName>
</protein>
<dbReference type="AlphaFoldDB" id="A0A3P7R7M9"/>
<organism evidence="1 2">
    <name type="scientific">Gongylonema pulchrum</name>
    <dbReference type="NCBI Taxonomy" id="637853"/>
    <lineage>
        <taxon>Eukaryota</taxon>
        <taxon>Metazoa</taxon>
        <taxon>Ecdysozoa</taxon>
        <taxon>Nematoda</taxon>
        <taxon>Chromadorea</taxon>
        <taxon>Rhabditida</taxon>
        <taxon>Spirurina</taxon>
        <taxon>Spiruromorpha</taxon>
        <taxon>Spiruroidea</taxon>
        <taxon>Gongylonematidae</taxon>
        <taxon>Gongylonema</taxon>
    </lineage>
</organism>
<gene>
    <name evidence="1" type="ORF">GPUH_LOCUS21875</name>
</gene>
<dbReference type="OrthoDB" id="5823468at2759"/>
<sequence length="176" mass="21428">MDTLKSEKEFKEYRTKLDEYKSRLTSDEREKVELWQVEEYYSEFPLYKKRELGLELEAKCNKWLLEASDAEDDFELLQSSFKRRNQLVFNTLIDEYFERLSKEQQKKLILLKGFTLSCNSGKFYMHIQTMLHCFLASYFDLHIICFYNMTIFQMLYLETNNILMAYLYKVSFNFTI</sequence>
<reference evidence="1 2" key="1">
    <citation type="submission" date="2018-11" db="EMBL/GenBank/DDBJ databases">
        <authorList>
            <consortium name="Pathogen Informatics"/>
        </authorList>
    </citation>
    <scope>NUCLEOTIDE SEQUENCE [LARGE SCALE GENOMIC DNA]</scope>
</reference>
<name>A0A3P7R7M9_9BILA</name>
<accession>A0A3P7R7M9</accession>